<organism evidence="2 3">
    <name type="scientific">Paracidobacterium acidisoli</name>
    <dbReference type="NCBI Taxonomy" id="2303751"/>
    <lineage>
        <taxon>Bacteria</taxon>
        <taxon>Pseudomonadati</taxon>
        <taxon>Acidobacteriota</taxon>
        <taxon>Terriglobia</taxon>
        <taxon>Terriglobales</taxon>
        <taxon>Acidobacteriaceae</taxon>
        <taxon>Paracidobacterium</taxon>
    </lineage>
</organism>
<dbReference type="NCBIfam" id="NF002696">
    <property type="entry name" value="PRK02487.1-5"/>
    <property type="match status" value="1"/>
</dbReference>
<dbReference type="PANTHER" id="PTHR28255:SF1">
    <property type="entry name" value="UPF0303 PROTEIN YBR137W"/>
    <property type="match status" value="1"/>
</dbReference>
<dbReference type="Gene3D" id="3.30.450.150">
    <property type="entry name" value="Haem-degrading domain"/>
    <property type="match status" value="1"/>
</dbReference>
<reference evidence="2 3" key="1">
    <citation type="submission" date="2018-08" db="EMBL/GenBank/DDBJ databases">
        <title>Acidipila sp. 4G-K13, an acidobacterium isolated from forest soil.</title>
        <authorList>
            <person name="Gao Z.-H."/>
            <person name="Qiu L.-H."/>
        </authorList>
    </citation>
    <scope>NUCLEOTIDE SEQUENCE [LARGE SCALE GENOMIC DNA]</scope>
    <source>
        <strain evidence="2 3">4G-K13</strain>
    </source>
</reference>
<evidence type="ECO:0000313" key="3">
    <source>
        <dbReference type="Proteomes" id="UP000264702"/>
    </source>
</evidence>
<evidence type="ECO:0000313" key="2">
    <source>
        <dbReference type="EMBL" id="RFU18541.1"/>
    </source>
</evidence>
<dbReference type="InterPro" id="IPR038084">
    <property type="entry name" value="PduO/GlcC-like_sf"/>
</dbReference>
<name>A0A372IUR5_9BACT</name>
<dbReference type="EMBL" id="QVQT01000001">
    <property type="protein sequence ID" value="RFU18541.1"/>
    <property type="molecule type" value="Genomic_DNA"/>
</dbReference>
<dbReference type="InterPro" id="IPR010371">
    <property type="entry name" value="YBR137W-like"/>
</dbReference>
<dbReference type="PIRSF" id="PIRSF008757">
    <property type="entry name" value="UCP008757"/>
    <property type="match status" value="1"/>
</dbReference>
<comment type="caution">
    <text evidence="2">The sequence shown here is derived from an EMBL/GenBank/DDBJ whole genome shotgun (WGS) entry which is preliminary data.</text>
</comment>
<sequence>MPIAEDLARIALQERELQFSSFNELTAWSLGSRLRDLALSRDLTLVIDIRRFGQPLFYSALPRTIPEGADWVRRKANVVQRFHRSSYAVGLDHKNRGTSLHERQGLSLTEFATHGGGFPIRISGSGVIGSVTTSGLTERADHEIVVEALCAELGRDYSSLCLPSES</sequence>
<dbReference type="SUPFAM" id="SSF143744">
    <property type="entry name" value="GlcG-like"/>
    <property type="match status" value="1"/>
</dbReference>
<dbReference type="OrthoDB" id="9815315at2"/>
<gene>
    <name evidence="2" type="ORF">D0Y96_03045</name>
</gene>
<proteinExistence type="inferred from homology"/>
<protein>
    <recommendedName>
        <fullName evidence="1">UPF0303 protein D0Y96_03045</fullName>
    </recommendedName>
</protein>
<accession>A0A372IUR5</accession>
<dbReference type="Pfam" id="PF03928">
    <property type="entry name" value="HbpS-like"/>
    <property type="match status" value="1"/>
</dbReference>
<keyword evidence="3" id="KW-1185">Reference proteome</keyword>
<comment type="similarity">
    <text evidence="1">Belongs to the UPF0303 family.</text>
</comment>
<evidence type="ECO:0000256" key="1">
    <source>
        <dbReference type="HAMAP-Rule" id="MF_00761"/>
    </source>
</evidence>
<dbReference type="PANTHER" id="PTHR28255">
    <property type="match status" value="1"/>
</dbReference>
<dbReference type="InterPro" id="IPR005624">
    <property type="entry name" value="PduO/GlcC-like"/>
</dbReference>
<dbReference type="AlphaFoldDB" id="A0A372IUR5"/>
<dbReference type="RefSeq" id="WP_117297836.1">
    <property type="nucleotide sequence ID" value="NZ_QVQT02000001.1"/>
</dbReference>
<dbReference type="HAMAP" id="MF_00761">
    <property type="entry name" value="UPF0303"/>
    <property type="match status" value="1"/>
</dbReference>
<dbReference type="Proteomes" id="UP000264702">
    <property type="component" value="Unassembled WGS sequence"/>
</dbReference>